<feature type="compositionally biased region" description="Low complexity" evidence="1">
    <location>
        <begin position="41"/>
        <end position="53"/>
    </location>
</feature>
<reference evidence="3" key="1">
    <citation type="journal article" date="2019" name="Int. J. Syst. Evol. Microbiol.">
        <title>The Global Catalogue of Microorganisms (GCM) 10K type strain sequencing project: providing services to taxonomists for standard genome sequencing and annotation.</title>
        <authorList>
            <consortium name="The Broad Institute Genomics Platform"/>
            <consortium name="The Broad Institute Genome Sequencing Center for Infectious Disease"/>
            <person name="Wu L."/>
            <person name="Ma J."/>
        </authorList>
    </citation>
    <scope>NUCLEOTIDE SEQUENCE [LARGE SCALE GENOMIC DNA]</scope>
    <source>
        <strain evidence="3">JCM 9377</strain>
    </source>
</reference>
<evidence type="ECO:0000313" key="2">
    <source>
        <dbReference type="EMBL" id="GAA3191714.1"/>
    </source>
</evidence>
<comment type="caution">
    <text evidence="2">The sequence shown here is derived from an EMBL/GenBank/DDBJ whole genome shotgun (WGS) entry which is preliminary data.</text>
</comment>
<evidence type="ECO:0000256" key="1">
    <source>
        <dbReference type="SAM" id="MobiDB-lite"/>
    </source>
</evidence>
<organism evidence="2 3">
    <name type="scientific">Actinocorallia longicatena</name>
    <dbReference type="NCBI Taxonomy" id="111803"/>
    <lineage>
        <taxon>Bacteria</taxon>
        <taxon>Bacillati</taxon>
        <taxon>Actinomycetota</taxon>
        <taxon>Actinomycetes</taxon>
        <taxon>Streptosporangiales</taxon>
        <taxon>Thermomonosporaceae</taxon>
        <taxon>Actinocorallia</taxon>
    </lineage>
</organism>
<dbReference type="Proteomes" id="UP001501237">
    <property type="component" value="Unassembled WGS sequence"/>
</dbReference>
<proteinExistence type="predicted"/>
<accession>A0ABP6PV37</accession>
<sequence length="83" mass="8887">MVRRGFGGPAAVFRPVRAGTRRRMTDRDETCRHRRGFTSAAVTAGAAATEVTADPPTPQGSRRFPAAGIAARIADLPVKPRRS</sequence>
<keyword evidence="3" id="KW-1185">Reference proteome</keyword>
<feature type="region of interest" description="Disordered" evidence="1">
    <location>
        <begin position="41"/>
        <end position="68"/>
    </location>
</feature>
<protein>
    <submittedName>
        <fullName evidence="2">Uncharacterized protein</fullName>
    </submittedName>
</protein>
<name>A0ABP6PV37_9ACTN</name>
<dbReference type="EMBL" id="BAAAUV010000001">
    <property type="protein sequence ID" value="GAA3191714.1"/>
    <property type="molecule type" value="Genomic_DNA"/>
</dbReference>
<gene>
    <name evidence="2" type="ORF">GCM10010468_00180</name>
</gene>
<evidence type="ECO:0000313" key="3">
    <source>
        <dbReference type="Proteomes" id="UP001501237"/>
    </source>
</evidence>